<dbReference type="PANTHER" id="PTHR33678:SF1">
    <property type="entry name" value="BLL1576 PROTEIN"/>
    <property type="match status" value="1"/>
</dbReference>
<sequence length="515" mass="59441">MSEQQLAIIIQKLDKLLVKNEELEKIIAIKDDELAFQKEQIEYLTQQLYGAKKESLDINPNQSNLFDDSYFSEPEQTGEQSDEEVIIEKHSRRKKRKGLKEHQLKNLPTVDHIHEVDSCTCPNCQKSMKEISTSLVRQEVRFIPARMENHRHFQKTYACSNCEKTGTHTPFVKSEVPKLPLNNTAASASLIAETMYQKFEQKVPAYRQEAHWALLGYSIPRHNMTNWHIKCSEYYFEDLVSEMKNELLRSEVLHADETTFKVLADKDRQKSYMWLFSAGKYAEKPIHIYRLGPSRGAEVPKAFLEGYQGYLHSDGFSAYNKLEGITSVACLAHIRRYFYDARPKEYRPDSPAHQGVVLCNELFALDKKFADLSAKERYYLRLKVLKPKLEHFFDWCESLSVLGKTKLGTAISYALKQKERMMNVLKDGRLVLSNNLAERGIKTLVIGRKNYLFSASFKGAQSNATILSLVETAKANGLHPRKYLEYLLTHLPNRKNTPLEAYLPWAPKVQLECSI</sequence>
<keyword evidence="1" id="KW-0175">Coiled coil</keyword>
<dbReference type="InterPro" id="IPR039552">
    <property type="entry name" value="IS66_C"/>
</dbReference>
<feature type="domain" description="Transposase TnpC homeodomain" evidence="4">
    <location>
        <begin position="38"/>
        <end position="108"/>
    </location>
</feature>
<evidence type="ECO:0000313" key="7">
    <source>
        <dbReference type="Proteomes" id="UP000824106"/>
    </source>
</evidence>
<dbReference type="Pfam" id="PF13005">
    <property type="entry name" value="zf-IS66"/>
    <property type="match status" value="1"/>
</dbReference>
<dbReference type="InterPro" id="IPR052344">
    <property type="entry name" value="Transposase-related"/>
</dbReference>
<evidence type="ECO:0000259" key="4">
    <source>
        <dbReference type="Pfam" id="PF13007"/>
    </source>
</evidence>
<dbReference type="Pfam" id="PF13007">
    <property type="entry name" value="LZ_Tnp_IS66"/>
    <property type="match status" value="1"/>
</dbReference>
<dbReference type="EMBL" id="DXAZ01000063">
    <property type="protein sequence ID" value="HIZ71051.1"/>
    <property type="molecule type" value="Genomic_DNA"/>
</dbReference>
<dbReference type="InterPro" id="IPR024463">
    <property type="entry name" value="Transposase_TnpC_homeodom"/>
</dbReference>
<protein>
    <submittedName>
        <fullName evidence="6">IS66 family transposase</fullName>
    </submittedName>
</protein>
<dbReference type="Proteomes" id="UP000824106">
    <property type="component" value="Unassembled WGS sequence"/>
</dbReference>
<feature type="domain" description="Transposase IS66 central" evidence="2">
    <location>
        <begin position="185"/>
        <end position="461"/>
    </location>
</feature>
<organism evidence="6 7">
    <name type="scientific">Candidatus Atopostipes pullistercoris</name>
    <dbReference type="NCBI Taxonomy" id="2838467"/>
    <lineage>
        <taxon>Bacteria</taxon>
        <taxon>Bacillati</taxon>
        <taxon>Bacillota</taxon>
        <taxon>Bacilli</taxon>
        <taxon>Lactobacillales</taxon>
        <taxon>Carnobacteriaceae</taxon>
        <taxon>Atopostipes</taxon>
    </lineage>
</organism>
<reference evidence="6" key="2">
    <citation type="submission" date="2021-04" db="EMBL/GenBank/DDBJ databases">
        <authorList>
            <person name="Gilroy R."/>
        </authorList>
    </citation>
    <scope>NUCLEOTIDE SEQUENCE</scope>
    <source>
        <strain evidence="6">CHK169-4300</strain>
    </source>
</reference>
<dbReference type="NCBIfam" id="NF033517">
    <property type="entry name" value="transpos_IS66"/>
    <property type="match status" value="1"/>
</dbReference>
<evidence type="ECO:0000259" key="5">
    <source>
        <dbReference type="Pfam" id="PF13817"/>
    </source>
</evidence>
<dbReference type="AlphaFoldDB" id="A0A9D2G2G5"/>
<evidence type="ECO:0000313" key="6">
    <source>
        <dbReference type="EMBL" id="HIZ71051.1"/>
    </source>
</evidence>
<reference evidence="6" key="1">
    <citation type="journal article" date="2021" name="PeerJ">
        <title>Extensive microbial diversity within the chicken gut microbiome revealed by metagenomics and culture.</title>
        <authorList>
            <person name="Gilroy R."/>
            <person name="Ravi A."/>
            <person name="Getino M."/>
            <person name="Pursley I."/>
            <person name="Horton D.L."/>
            <person name="Alikhan N.F."/>
            <person name="Baker D."/>
            <person name="Gharbi K."/>
            <person name="Hall N."/>
            <person name="Watson M."/>
            <person name="Adriaenssens E.M."/>
            <person name="Foster-Nyarko E."/>
            <person name="Jarju S."/>
            <person name="Secka A."/>
            <person name="Antonio M."/>
            <person name="Oren A."/>
            <person name="Chaudhuri R.R."/>
            <person name="La Ragione R."/>
            <person name="Hildebrand F."/>
            <person name="Pallen M.J."/>
        </authorList>
    </citation>
    <scope>NUCLEOTIDE SEQUENCE</scope>
    <source>
        <strain evidence="6">CHK169-4300</strain>
    </source>
</reference>
<comment type="caution">
    <text evidence="6">The sequence shown here is derived from an EMBL/GenBank/DDBJ whole genome shotgun (WGS) entry which is preliminary data.</text>
</comment>
<feature type="coiled-coil region" evidence="1">
    <location>
        <begin position="6"/>
        <end position="40"/>
    </location>
</feature>
<name>A0A9D2G2G5_9LACT</name>
<dbReference type="PANTHER" id="PTHR33678">
    <property type="entry name" value="BLL1576 PROTEIN"/>
    <property type="match status" value="1"/>
</dbReference>
<evidence type="ECO:0000259" key="3">
    <source>
        <dbReference type="Pfam" id="PF13005"/>
    </source>
</evidence>
<dbReference type="InterPro" id="IPR024474">
    <property type="entry name" value="Znf_dom_IS66"/>
</dbReference>
<evidence type="ECO:0000259" key="2">
    <source>
        <dbReference type="Pfam" id="PF03050"/>
    </source>
</evidence>
<proteinExistence type="predicted"/>
<gene>
    <name evidence="6" type="ORF">H9808_04730</name>
</gene>
<dbReference type="Pfam" id="PF03050">
    <property type="entry name" value="DDE_Tnp_IS66"/>
    <property type="match status" value="1"/>
</dbReference>
<dbReference type="InterPro" id="IPR004291">
    <property type="entry name" value="Transposase_IS66_central"/>
</dbReference>
<feature type="domain" description="Transposase IS66 zinc-finger binding" evidence="3">
    <location>
        <begin position="119"/>
        <end position="163"/>
    </location>
</feature>
<dbReference type="Pfam" id="PF13817">
    <property type="entry name" value="DDE_Tnp_IS66_C"/>
    <property type="match status" value="1"/>
</dbReference>
<feature type="domain" description="Transposase IS66 C-terminal" evidence="5">
    <location>
        <begin position="468"/>
        <end position="505"/>
    </location>
</feature>
<accession>A0A9D2G2G5</accession>
<evidence type="ECO:0000256" key="1">
    <source>
        <dbReference type="SAM" id="Coils"/>
    </source>
</evidence>